<dbReference type="InterPro" id="IPR011042">
    <property type="entry name" value="6-blade_b-propeller_TolB-like"/>
</dbReference>
<dbReference type="AlphaFoldDB" id="A0A117IDU3"/>
<sequence>MPTVTIFREIDDLDFTEKLRGDLAARGWAVRMNGFASDFLDNGYDTANMARSPVLTVMPNSLERMLPCLAKVERLLDAGIDIVTLVPPEYDLPIHFYGRGIRSIIHMTKAHYDRVFEEVFRWLAGPLPAWLDLRMRPSQIHRPTGVSWWSEDIFVADEKYEHVVRIGPTESAVVLPGLSEPHHIHLDRRRLSIANKAADQLLVCDLSDDLAADVQPLVTIGSKHVARPHDIKCAHYTYAVADTDNHRVAYATDTNDVRAAEWKFLEPQIPFRTPCGAFVDADTIWVADTFNHRLVEFSHDGVELQAVGRYGTGPYLFKYPVAIEGWNEYLFVADEQNESLQVYERTENRDNSPLRYVGQLAPGLIQQPFGLSVNRENRLAVGDRKQKCVWIVDLQPAIAEF</sequence>
<proteinExistence type="predicted"/>
<organism evidence="1 2">
    <name type="scientific">Mycolicibacterium fortuitum subsp. acetamidolyticum</name>
    <dbReference type="NCBI Taxonomy" id="144550"/>
    <lineage>
        <taxon>Bacteria</taxon>
        <taxon>Bacillati</taxon>
        <taxon>Actinomycetota</taxon>
        <taxon>Actinomycetes</taxon>
        <taxon>Mycobacteriales</taxon>
        <taxon>Mycobacteriaceae</taxon>
        <taxon>Mycolicibacterium</taxon>
    </lineage>
</organism>
<dbReference type="Gene3D" id="2.120.10.30">
    <property type="entry name" value="TolB, C-terminal domain"/>
    <property type="match status" value="1"/>
</dbReference>
<dbReference type="RefSeq" id="WP_131809007.1">
    <property type="nucleotide sequence ID" value="NZ_BCSZ01000014.1"/>
</dbReference>
<accession>A0A117IDU3</accession>
<name>A0A117IDU3_MYCFO</name>
<evidence type="ECO:0008006" key="3">
    <source>
        <dbReference type="Google" id="ProtNLM"/>
    </source>
</evidence>
<comment type="caution">
    <text evidence="1">The sequence shown here is derived from an EMBL/GenBank/DDBJ whole genome shotgun (WGS) entry which is preliminary data.</text>
</comment>
<protein>
    <recommendedName>
        <fullName evidence="3">NHL repeat-containing protein</fullName>
    </recommendedName>
</protein>
<evidence type="ECO:0000313" key="1">
    <source>
        <dbReference type="EMBL" id="GAT01598.1"/>
    </source>
</evidence>
<evidence type="ECO:0000313" key="2">
    <source>
        <dbReference type="Proteomes" id="UP000069705"/>
    </source>
</evidence>
<reference evidence="1 2" key="1">
    <citation type="journal article" date="2016" name="Genome Announc.">
        <title>Draft Genome Sequences of Five Rapidly Growing Mycobacterium Species, M. thermoresistibile, M. fortuitum subsp. acetamidolyticum, M. canariasense, M. brisbanense, and M. novocastrense.</title>
        <authorList>
            <person name="Katahira K."/>
            <person name="Ogura Y."/>
            <person name="Gotoh Y."/>
            <person name="Hayashi T."/>
        </authorList>
    </citation>
    <scope>NUCLEOTIDE SEQUENCE [LARGE SCALE GENOMIC DNA]</scope>
    <source>
        <strain evidence="1 2">JCM6368</strain>
    </source>
</reference>
<dbReference type="EMBL" id="BCSZ01000014">
    <property type="protein sequence ID" value="GAT01598.1"/>
    <property type="molecule type" value="Genomic_DNA"/>
</dbReference>
<reference evidence="2" key="2">
    <citation type="submission" date="2016-02" db="EMBL/GenBank/DDBJ databases">
        <title>Draft genome sequence of five rapidly growing Mycobacterium species.</title>
        <authorList>
            <person name="Katahira K."/>
            <person name="Gotou Y."/>
            <person name="Iida K."/>
            <person name="Ogura Y."/>
            <person name="Hayashi T."/>
        </authorList>
    </citation>
    <scope>NUCLEOTIDE SEQUENCE [LARGE SCALE GENOMIC DNA]</scope>
    <source>
        <strain evidence="2">JCM6368</strain>
    </source>
</reference>
<gene>
    <name evidence="1" type="ORF">RMCFA_1710</name>
</gene>
<dbReference type="Proteomes" id="UP000069705">
    <property type="component" value="Unassembled WGS sequence"/>
</dbReference>
<dbReference type="SUPFAM" id="SSF63825">
    <property type="entry name" value="YWTD domain"/>
    <property type="match status" value="1"/>
</dbReference>